<dbReference type="EMBL" id="SLWR01000001">
    <property type="protein sequence ID" value="TCO51236.1"/>
    <property type="molecule type" value="Genomic_DNA"/>
</dbReference>
<dbReference type="RefSeq" id="WP_158290875.1">
    <property type="nucleotide sequence ID" value="NZ_SLWR01000001.1"/>
</dbReference>
<comment type="caution">
    <text evidence="2">The sequence shown here is derived from an EMBL/GenBank/DDBJ whole genome shotgun (WGS) entry which is preliminary data.</text>
</comment>
<evidence type="ECO:0000313" key="2">
    <source>
        <dbReference type="EMBL" id="TCO51236.1"/>
    </source>
</evidence>
<protein>
    <submittedName>
        <fullName evidence="2">GyrI-like small molecule binding protein</fullName>
    </submittedName>
</protein>
<dbReference type="InterPro" id="IPR029442">
    <property type="entry name" value="GyrI-like"/>
</dbReference>
<gene>
    <name evidence="2" type="ORF">EV646_101219</name>
</gene>
<name>A0A4R2J2S9_9ACTN</name>
<feature type="domain" description="GyrI-like small molecule binding" evidence="1">
    <location>
        <begin position="4"/>
        <end position="59"/>
    </location>
</feature>
<dbReference type="InterPro" id="IPR011256">
    <property type="entry name" value="Reg_factor_effector_dom_sf"/>
</dbReference>
<evidence type="ECO:0000313" key="3">
    <source>
        <dbReference type="Proteomes" id="UP000295573"/>
    </source>
</evidence>
<dbReference type="SUPFAM" id="SSF55136">
    <property type="entry name" value="Probable bacterial effector-binding domain"/>
    <property type="match status" value="1"/>
</dbReference>
<dbReference type="AlphaFoldDB" id="A0A4R2J2S9"/>
<sequence>MRAEFVGHYAGLEAAWGRLYGEHVAAGGFTVRDGVNFEVYLNDHRTPPDQLRTDLYLPIE</sequence>
<accession>A0A4R2J2S9</accession>
<dbReference type="Proteomes" id="UP000295573">
    <property type="component" value="Unassembled WGS sequence"/>
</dbReference>
<dbReference type="OrthoDB" id="795001at2"/>
<dbReference type="Gene3D" id="3.20.80.10">
    <property type="entry name" value="Regulatory factor, effector binding domain"/>
    <property type="match status" value="1"/>
</dbReference>
<evidence type="ECO:0000259" key="1">
    <source>
        <dbReference type="Pfam" id="PF06445"/>
    </source>
</evidence>
<organism evidence="2 3">
    <name type="scientific">Kribbella antiqua</name>
    <dbReference type="NCBI Taxonomy" id="2512217"/>
    <lineage>
        <taxon>Bacteria</taxon>
        <taxon>Bacillati</taxon>
        <taxon>Actinomycetota</taxon>
        <taxon>Actinomycetes</taxon>
        <taxon>Propionibacteriales</taxon>
        <taxon>Kribbellaceae</taxon>
        <taxon>Kribbella</taxon>
    </lineage>
</organism>
<keyword evidence="3" id="KW-1185">Reference proteome</keyword>
<dbReference type="Pfam" id="PF06445">
    <property type="entry name" value="GyrI-like"/>
    <property type="match status" value="1"/>
</dbReference>
<proteinExistence type="predicted"/>
<reference evidence="2 3" key="1">
    <citation type="journal article" date="2015" name="Stand. Genomic Sci.">
        <title>Genomic Encyclopedia of Bacterial and Archaeal Type Strains, Phase III: the genomes of soil and plant-associated and newly described type strains.</title>
        <authorList>
            <person name="Whitman W.B."/>
            <person name="Woyke T."/>
            <person name="Klenk H.P."/>
            <person name="Zhou Y."/>
            <person name="Lilburn T.G."/>
            <person name="Beck B.J."/>
            <person name="De Vos P."/>
            <person name="Vandamme P."/>
            <person name="Eisen J.A."/>
            <person name="Garrity G."/>
            <person name="Hugenholtz P."/>
            <person name="Kyrpides N.C."/>
        </authorList>
    </citation>
    <scope>NUCLEOTIDE SEQUENCE [LARGE SCALE GENOMIC DNA]</scope>
    <source>
        <strain evidence="2 3">VKM Ac-2541</strain>
    </source>
</reference>